<dbReference type="EMBL" id="JABBGH010000001">
    <property type="protein sequence ID" value="NML64667.1"/>
    <property type="molecule type" value="Genomic_DNA"/>
</dbReference>
<name>A0A7Y0ACH9_9BACT</name>
<protein>
    <submittedName>
        <fullName evidence="2">Uncharacterized protein</fullName>
    </submittedName>
</protein>
<accession>A0A7Y0ACH9</accession>
<keyword evidence="1" id="KW-0732">Signal</keyword>
<comment type="caution">
    <text evidence="2">The sequence shown here is derived from an EMBL/GenBank/DDBJ whole genome shotgun (WGS) entry which is preliminary data.</text>
</comment>
<gene>
    <name evidence="2" type="ORF">HHL22_05560</name>
</gene>
<evidence type="ECO:0000256" key="1">
    <source>
        <dbReference type="SAM" id="SignalP"/>
    </source>
</evidence>
<evidence type="ECO:0000313" key="3">
    <source>
        <dbReference type="Proteomes" id="UP000559626"/>
    </source>
</evidence>
<organism evidence="2 3">
    <name type="scientific">Hymenobacter polaris</name>
    <dbReference type="NCBI Taxonomy" id="2682546"/>
    <lineage>
        <taxon>Bacteria</taxon>
        <taxon>Pseudomonadati</taxon>
        <taxon>Bacteroidota</taxon>
        <taxon>Cytophagia</taxon>
        <taxon>Cytophagales</taxon>
        <taxon>Hymenobacteraceae</taxon>
        <taxon>Hymenobacter</taxon>
    </lineage>
</organism>
<sequence>MKILLLILVLLAASLAPPTSRSAHRRARDFGPQVSRHYLRPIRVLRTPQGPKVVRPLGGARS</sequence>
<dbReference type="RefSeq" id="WP_169529951.1">
    <property type="nucleotide sequence ID" value="NZ_JABBGH010000001.1"/>
</dbReference>
<feature type="signal peptide" evidence="1">
    <location>
        <begin position="1"/>
        <end position="23"/>
    </location>
</feature>
<evidence type="ECO:0000313" key="2">
    <source>
        <dbReference type="EMBL" id="NML64667.1"/>
    </source>
</evidence>
<dbReference type="Proteomes" id="UP000559626">
    <property type="component" value="Unassembled WGS sequence"/>
</dbReference>
<feature type="chain" id="PRO_5031391399" evidence="1">
    <location>
        <begin position="24"/>
        <end position="62"/>
    </location>
</feature>
<keyword evidence="3" id="KW-1185">Reference proteome</keyword>
<dbReference type="AlphaFoldDB" id="A0A7Y0ACH9"/>
<reference evidence="2 3" key="1">
    <citation type="submission" date="2020-04" db="EMBL/GenBank/DDBJ databases">
        <title>Hymenobacter polaris sp. nov., isolated from Arctic soil.</title>
        <authorList>
            <person name="Dahal R.H."/>
        </authorList>
    </citation>
    <scope>NUCLEOTIDE SEQUENCE [LARGE SCALE GENOMIC DNA]</scope>
    <source>
        <strain evidence="2 3">RP-2-7</strain>
    </source>
</reference>
<proteinExistence type="predicted"/>